<dbReference type="AlphaFoldDB" id="A0AAE1C0V8"/>
<evidence type="ECO:0000256" key="1">
    <source>
        <dbReference type="SAM" id="MobiDB-lite"/>
    </source>
</evidence>
<evidence type="ECO:0000313" key="3">
    <source>
        <dbReference type="Proteomes" id="UP001286313"/>
    </source>
</evidence>
<keyword evidence="3" id="KW-1185">Reference proteome</keyword>
<gene>
    <name evidence="2" type="ORF">Pcinc_034832</name>
</gene>
<comment type="caution">
    <text evidence="2">The sequence shown here is derived from an EMBL/GenBank/DDBJ whole genome shotgun (WGS) entry which is preliminary data.</text>
</comment>
<feature type="region of interest" description="Disordered" evidence="1">
    <location>
        <begin position="1"/>
        <end position="48"/>
    </location>
</feature>
<dbReference type="EMBL" id="JAWQEG010005142">
    <property type="protein sequence ID" value="KAK3859009.1"/>
    <property type="molecule type" value="Genomic_DNA"/>
</dbReference>
<reference evidence="2" key="1">
    <citation type="submission" date="2023-10" db="EMBL/GenBank/DDBJ databases">
        <title>Genome assemblies of two species of porcelain crab, Petrolisthes cinctipes and Petrolisthes manimaculis (Anomura: Porcellanidae).</title>
        <authorList>
            <person name="Angst P."/>
        </authorList>
    </citation>
    <scope>NUCLEOTIDE SEQUENCE</scope>
    <source>
        <strain evidence="2">PB745_01</strain>
        <tissue evidence="2">Gill</tissue>
    </source>
</reference>
<feature type="compositionally biased region" description="Gly residues" evidence="1">
    <location>
        <begin position="1"/>
        <end position="10"/>
    </location>
</feature>
<name>A0AAE1C0V8_PETCI</name>
<protein>
    <submittedName>
        <fullName evidence="2">Uncharacterized protein</fullName>
    </submittedName>
</protein>
<organism evidence="2 3">
    <name type="scientific">Petrolisthes cinctipes</name>
    <name type="common">Flat porcelain crab</name>
    <dbReference type="NCBI Taxonomy" id="88211"/>
    <lineage>
        <taxon>Eukaryota</taxon>
        <taxon>Metazoa</taxon>
        <taxon>Ecdysozoa</taxon>
        <taxon>Arthropoda</taxon>
        <taxon>Crustacea</taxon>
        <taxon>Multicrustacea</taxon>
        <taxon>Malacostraca</taxon>
        <taxon>Eumalacostraca</taxon>
        <taxon>Eucarida</taxon>
        <taxon>Decapoda</taxon>
        <taxon>Pleocyemata</taxon>
        <taxon>Anomura</taxon>
        <taxon>Galatheoidea</taxon>
        <taxon>Porcellanidae</taxon>
        <taxon>Petrolisthes</taxon>
    </lineage>
</organism>
<accession>A0AAE1C0V8</accession>
<evidence type="ECO:0000313" key="2">
    <source>
        <dbReference type="EMBL" id="KAK3859009.1"/>
    </source>
</evidence>
<dbReference type="Proteomes" id="UP001286313">
    <property type="component" value="Unassembled WGS sequence"/>
</dbReference>
<proteinExistence type="predicted"/>
<sequence length="91" mass="9488">MGGAGSGGLGTDATGRDGRGTANLRQPLTATGGDTRPPPAAETLGGPLHLTDQARQALLQEHEVLQTGECWPELLMCLKRTSLAVEILRNL</sequence>